<dbReference type="RefSeq" id="WP_273305779.1">
    <property type="nucleotide sequence ID" value="NZ_DYUD01000015.1"/>
</dbReference>
<evidence type="ECO:0000313" key="3">
    <source>
        <dbReference type="Proteomes" id="UP000757103"/>
    </source>
</evidence>
<dbReference type="Proteomes" id="UP000757103">
    <property type="component" value="Unassembled WGS sequence"/>
</dbReference>
<feature type="signal peptide" evidence="1">
    <location>
        <begin position="1"/>
        <end position="27"/>
    </location>
</feature>
<dbReference type="AlphaFoldDB" id="A0A921MQL8"/>
<gene>
    <name evidence="2" type="ORF">K8U91_04585</name>
</gene>
<keyword evidence="1" id="KW-0732">Signal</keyword>
<proteinExistence type="predicted"/>
<protein>
    <submittedName>
        <fullName evidence="2">Uncharacterized protein</fullName>
    </submittedName>
</protein>
<comment type="caution">
    <text evidence="2">The sequence shown here is derived from an EMBL/GenBank/DDBJ whole genome shotgun (WGS) entry which is preliminary data.</text>
</comment>
<reference evidence="2" key="2">
    <citation type="submission" date="2021-09" db="EMBL/GenBank/DDBJ databases">
        <authorList>
            <person name="Gilroy R."/>
        </authorList>
    </citation>
    <scope>NUCLEOTIDE SEQUENCE</scope>
    <source>
        <strain evidence="2">CHK121-7720</strain>
    </source>
</reference>
<accession>A0A921MQL8</accession>
<dbReference type="EMBL" id="DYUD01000015">
    <property type="protein sequence ID" value="HJG88739.1"/>
    <property type="molecule type" value="Genomic_DNA"/>
</dbReference>
<sequence length="310" mass="34720">MRNPRTTQLLRPWVCGLFMTCAVAVWAESPAPPPMRPGNGSELEIKGGELSWPRTEQMPTSTPKDQFIQRRLDDHLEKASLQVMKPSTLFPENPSEFMMNVILLHAVKDSIASLQDETIARMGEMFLMRNLLRPLSDDRPDPVNNFMMGAPNTMPFGLGIAYVGIIDPVELYREWKRKKQALRTKMVLMTLFGDDNRLLTKQETDSIKLSIEKKRNVPVSRIANPVLISTLLENDTIVAPSKPKFRAPLWGKERPEIPLDTLALPGDSTVRPTPAAAARPDSIASLTSLTCPYLSLPAQALRTFVPPRLL</sequence>
<name>A0A921MQL8_9BACT</name>
<evidence type="ECO:0000313" key="2">
    <source>
        <dbReference type="EMBL" id="HJG88739.1"/>
    </source>
</evidence>
<organism evidence="2 3">
    <name type="scientific">Barnesiella viscericola</name>
    <dbReference type="NCBI Taxonomy" id="397865"/>
    <lineage>
        <taxon>Bacteria</taxon>
        <taxon>Pseudomonadati</taxon>
        <taxon>Bacteroidota</taxon>
        <taxon>Bacteroidia</taxon>
        <taxon>Bacteroidales</taxon>
        <taxon>Barnesiellaceae</taxon>
        <taxon>Barnesiella</taxon>
    </lineage>
</organism>
<evidence type="ECO:0000256" key="1">
    <source>
        <dbReference type="SAM" id="SignalP"/>
    </source>
</evidence>
<reference evidence="2" key="1">
    <citation type="journal article" date="2021" name="PeerJ">
        <title>Extensive microbial diversity within the chicken gut microbiome revealed by metagenomics and culture.</title>
        <authorList>
            <person name="Gilroy R."/>
            <person name="Ravi A."/>
            <person name="Getino M."/>
            <person name="Pursley I."/>
            <person name="Horton D.L."/>
            <person name="Alikhan N.F."/>
            <person name="Baker D."/>
            <person name="Gharbi K."/>
            <person name="Hall N."/>
            <person name="Watson M."/>
            <person name="Adriaenssens E.M."/>
            <person name="Foster-Nyarko E."/>
            <person name="Jarju S."/>
            <person name="Secka A."/>
            <person name="Antonio M."/>
            <person name="Oren A."/>
            <person name="Chaudhuri R.R."/>
            <person name="La Ragione R."/>
            <person name="Hildebrand F."/>
            <person name="Pallen M.J."/>
        </authorList>
    </citation>
    <scope>NUCLEOTIDE SEQUENCE</scope>
    <source>
        <strain evidence="2">CHK121-7720</strain>
    </source>
</reference>
<feature type="chain" id="PRO_5037480189" evidence="1">
    <location>
        <begin position="28"/>
        <end position="310"/>
    </location>
</feature>